<dbReference type="AlphaFoldDB" id="A0A2A5T1B8"/>
<accession>A0A2A5T1B8</accession>
<evidence type="ECO:0000313" key="1">
    <source>
        <dbReference type="EMBL" id="PCS21920.1"/>
    </source>
</evidence>
<proteinExistence type="predicted"/>
<reference evidence="2" key="1">
    <citation type="submission" date="2017-04" db="EMBL/GenBank/DDBJ databases">
        <title>Genome evolution of the luminous symbionts of deep sea anglerfish.</title>
        <authorList>
            <person name="Hendry T.A."/>
        </authorList>
    </citation>
    <scope>NUCLEOTIDE SEQUENCE [LARGE SCALE GENOMIC DNA]</scope>
</reference>
<dbReference type="Proteomes" id="UP000219020">
    <property type="component" value="Unassembled WGS sequence"/>
</dbReference>
<dbReference type="EMBL" id="NBYY01000028">
    <property type="protein sequence ID" value="PCS21920.1"/>
    <property type="molecule type" value="Genomic_DNA"/>
</dbReference>
<organism evidence="1 2">
    <name type="scientific">Candidatus Enterovibrio escicola</name>
    <dbReference type="NCBI Taxonomy" id="1927127"/>
    <lineage>
        <taxon>Bacteria</taxon>
        <taxon>Pseudomonadati</taxon>
        <taxon>Pseudomonadota</taxon>
        <taxon>Gammaproteobacteria</taxon>
        <taxon>Vibrionales</taxon>
        <taxon>Vibrionaceae</taxon>
        <taxon>Enterovibrio</taxon>
    </lineage>
</organism>
<comment type="caution">
    <text evidence="1">The sequence shown here is derived from an EMBL/GenBank/DDBJ whole genome shotgun (WGS) entry which is preliminary data.</text>
</comment>
<keyword evidence="2" id="KW-1185">Reference proteome</keyword>
<sequence length="40" mass="4779">MCYIHLGYRSVRDHFSERLQETLRRLRNPKEDSSVITNAS</sequence>
<evidence type="ECO:0000313" key="2">
    <source>
        <dbReference type="Proteomes" id="UP000219020"/>
    </source>
</evidence>
<name>A0A2A5T1B8_9GAMM</name>
<protein>
    <submittedName>
        <fullName evidence="1">Uncharacterized protein</fullName>
    </submittedName>
</protein>
<gene>
    <name evidence="1" type="ORF">BTN49_2385</name>
</gene>